<sequence length="119" mass="13691">MHLIKLSSVNQSEKKLTQAVLQITQMLGIYHAELARILHLQCADIGELNNANKTLLKNSITWQQAEKYIELYERLYISKNGDEALINNWLRKQNGTLQAVPLYAMVDELRIDDVINVLK</sequence>
<name>A0A3B0X949_9ZZZZ</name>
<accession>A0A3B0X949</accession>
<dbReference type="AlphaFoldDB" id="A0A3B0X949"/>
<proteinExistence type="predicted"/>
<evidence type="ECO:0000313" key="1">
    <source>
        <dbReference type="EMBL" id="VAW59447.1"/>
    </source>
</evidence>
<protein>
    <recommendedName>
        <fullName evidence="2">Antitoxin Xre/MbcA/ParS-like toxin-binding domain-containing protein</fullName>
    </recommendedName>
</protein>
<dbReference type="EMBL" id="UOFH01000079">
    <property type="protein sequence ID" value="VAW59447.1"/>
    <property type="molecule type" value="Genomic_DNA"/>
</dbReference>
<reference evidence="1" key="1">
    <citation type="submission" date="2018-06" db="EMBL/GenBank/DDBJ databases">
        <authorList>
            <person name="Zhirakovskaya E."/>
        </authorList>
    </citation>
    <scope>NUCLEOTIDE SEQUENCE</scope>
</reference>
<evidence type="ECO:0008006" key="2">
    <source>
        <dbReference type="Google" id="ProtNLM"/>
    </source>
</evidence>
<organism evidence="1">
    <name type="scientific">hydrothermal vent metagenome</name>
    <dbReference type="NCBI Taxonomy" id="652676"/>
    <lineage>
        <taxon>unclassified sequences</taxon>
        <taxon>metagenomes</taxon>
        <taxon>ecological metagenomes</taxon>
    </lineage>
</organism>
<gene>
    <name evidence="1" type="ORF">MNBD_GAMMA08-2818</name>
</gene>